<sequence>MMVPPQWFILSELAECCPRMAGVAAYAASPERSLQRDHPIKPYPVALGEEERERLLKQGGTVPTDSKQAAFALAMPGDEMHPVYPGGSGRRHRITVVGQLGRLASFELQRDGPFELPLREATQGWYTLAKL</sequence>
<keyword evidence="2" id="KW-1185">Reference proteome</keyword>
<evidence type="ECO:0000313" key="1">
    <source>
        <dbReference type="EMBL" id="CAK0817632.1"/>
    </source>
</evidence>
<dbReference type="Proteomes" id="UP001189429">
    <property type="component" value="Unassembled WGS sequence"/>
</dbReference>
<comment type="caution">
    <text evidence="1">The sequence shown here is derived from an EMBL/GenBank/DDBJ whole genome shotgun (WGS) entry which is preliminary data.</text>
</comment>
<gene>
    <name evidence="1" type="ORF">PCOR1329_LOCUS20185</name>
</gene>
<evidence type="ECO:0000313" key="2">
    <source>
        <dbReference type="Proteomes" id="UP001189429"/>
    </source>
</evidence>
<proteinExistence type="predicted"/>
<accession>A0ABN9RF34</accession>
<name>A0ABN9RF34_9DINO</name>
<protein>
    <submittedName>
        <fullName evidence="1">Uncharacterized protein</fullName>
    </submittedName>
</protein>
<dbReference type="EMBL" id="CAUYUJ010006524">
    <property type="protein sequence ID" value="CAK0817632.1"/>
    <property type="molecule type" value="Genomic_DNA"/>
</dbReference>
<reference evidence="1" key="1">
    <citation type="submission" date="2023-10" db="EMBL/GenBank/DDBJ databases">
        <authorList>
            <person name="Chen Y."/>
            <person name="Shah S."/>
            <person name="Dougan E. K."/>
            <person name="Thang M."/>
            <person name="Chan C."/>
        </authorList>
    </citation>
    <scope>NUCLEOTIDE SEQUENCE [LARGE SCALE GENOMIC DNA]</scope>
</reference>
<organism evidence="1 2">
    <name type="scientific">Prorocentrum cordatum</name>
    <dbReference type="NCBI Taxonomy" id="2364126"/>
    <lineage>
        <taxon>Eukaryota</taxon>
        <taxon>Sar</taxon>
        <taxon>Alveolata</taxon>
        <taxon>Dinophyceae</taxon>
        <taxon>Prorocentrales</taxon>
        <taxon>Prorocentraceae</taxon>
        <taxon>Prorocentrum</taxon>
    </lineage>
</organism>